<reference evidence="1" key="1">
    <citation type="submission" date="2020-06" db="EMBL/GenBank/DDBJ databases">
        <authorList>
            <person name="Li T."/>
            <person name="Hu X."/>
            <person name="Zhang T."/>
            <person name="Song X."/>
            <person name="Zhang H."/>
            <person name="Dai N."/>
            <person name="Sheng W."/>
            <person name="Hou X."/>
            <person name="Wei L."/>
        </authorList>
    </citation>
    <scope>NUCLEOTIDE SEQUENCE</scope>
    <source>
        <strain evidence="1">G02</strain>
        <tissue evidence="1">Leaf</tissue>
    </source>
</reference>
<name>A0AAW2LNS7_SESRA</name>
<evidence type="ECO:0000313" key="1">
    <source>
        <dbReference type="EMBL" id="KAL0319958.1"/>
    </source>
</evidence>
<protein>
    <submittedName>
        <fullName evidence="1">Uncharacterized protein</fullName>
    </submittedName>
</protein>
<organism evidence="1">
    <name type="scientific">Sesamum radiatum</name>
    <name type="common">Black benniseed</name>
    <dbReference type="NCBI Taxonomy" id="300843"/>
    <lineage>
        <taxon>Eukaryota</taxon>
        <taxon>Viridiplantae</taxon>
        <taxon>Streptophyta</taxon>
        <taxon>Embryophyta</taxon>
        <taxon>Tracheophyta</taxon>
        <taxon>Spermatophyta</taxon>
        <taxon>Magnoliopsida</taxon>
        <taxon>eudicotyledons</taxon>
        <taxon>Gunneridae</taxon>
        <taxon>Pentapetalae</taxon>
        <taxon>asterids</taxon>
        <taxon>lamiids</taxon>
        <taxon>Lamiales</taxon>
        <taxon>Pedaliaceae</taxon>
        <taxon>Sesamum</taxon>
    </lineage>
</organism>
<sequence>MADGTRLKELQEFQRLIELILNDEKAKRQASEDQLHSRMDQMAEVQESLQSSVMGLEHTMGAMQQQLKSIAEQLQNYNRNKSILGEGLTASVERGSSSRVTAIQPPLEDNITQYNAIHRMDLLCLMGRKPGPG</sequence>
<gene>
    <name evidence="1" type="ORF">Sradi_5257300</name>
</gene>
<dbReference type="EMBL" id="JACGWJ010000024">
    <property type="protein sequence ID" value="KAL0319958.1"/>
    <property type="molecule type" value="Genomic_DNA"/>
</dbReference>
<dbReference type="AlphaFoldDB" id="A0AAW2LNS7"/>
<reference evidence="1" key="2">
    <citation type="journal article" date="2024" name="Plant">
        <title>Genomic evolution and insights into agronomic trait innovations of Sesamum species.</title>
        <authorList>
            <person name="Miao H."/>
            <person name="Wang L."/>
            <person name="Qu L."/>
            <person name="Liu H."/>
            <person name="Sun Y."/>
            <person name="Le M."/>
            <person name="Wang Q."/>
            <person name="Wei S."/>
            <person name="Zheng Y."/>
            <person name="Lin W."/>
            <person name="Duan Y."/>
            <person name="Cao H."/>
            <person name="Xiong S."/>
            <person name="Wang X."/>
            <person name="Wei L."/>
            <person name="Li C."/>
            <person name="Ma Q."/>
            <person name="Ju M."/>
            <person name="Zhao R."/>
            <person name="Li G."/>
            <person name="Mu C."/>
            <person name="Tian Q."/>
            <person name="Mei H."/>
            <person name="Zhang T."/>
            <person name="Gao T."/>
            <person name="Zhang H."/>
        </authorList>
    </citation>
    <scope>NUCLEOTIDE SEQUENCE</scope>
    <source>
        <strain evidence="1">G02</strain>
    </source>
</reference>
<accession>A0AAW2LNS7</accession>
<comment type="caution">
    <text evidence="1">The sequence shown here is derived from an EMBL/GenBank/DDBJ whole genome shotgun (WGS) entry which is preliminary data.</text>
</comment>
<proteinExistence type="predicted"/>